<organism evidence="3 4">
    <name type="scientific">Lojkania enalia</name>
    <dbReference type="NCBI Taxonomy" id="147567"/>
    <lineage>
        <taxon>Eukaryota</taxon>
        <taxon>Fungi</taxon>
        <taxon>Dikarya</taxon>
        <taxon>Ascomycota</taxon>
        <taxon>Pezizomycotina</taxon>
        <taxon>Dothideomycetes</taxon>
        <taxon>Pleosporomycetidae</taxon>
        <taxon>Pleosporales</taxon>
        <taxon>Pleosporales incertae sedis</taxon>
        <taxon>Lojkania</taxon>
    </lineage>
</organism>
<evidence type="ECO:0000256" key="2">
    <source>
        <dbReference type="SAM" id="SignalP"/>
    </source>
</evidence>
<keyword evidence="2" id="KW-0732">Signal</keyword>
<dbReference type="EMBL" id="ML986582">
    <property type="protein sequence ID" value="KAF2269603.1"/>
    <property type="molecule type" value="Genomic_DNA"/>
</dbReference>
<proteinExistence type="predicted"/>
<gene>
    <name evidence="3" type="ORF">CC78DRAFT_575161</name>
</gene>
<evidence type="ECO:0000256" key="1">
    <source>
        <dbReference type="SAM" id="MobiDB-lite"/>
    </source>
</evidence>
<feature type="signal peptide" evidence="2">
    <location>
        <begin position="1"/>
        <end position="25"/>
    </location>
</feature>
<dbReference type="AlphaFoldDB" id="A0A9P4TQD9"/>
<feature type="region of interest" description="Disordered" evidence="1">
    <location>
        <begin position="33"/>
        <end position="55"/>
    </location>
</feature>
<protein>
    <submittedName>
        <fullName evidence="3">Uncharacterized protein</fullName>
    </submittedName>
</protein>
<evidence type="ECO:0000313" key="3">
    <source>
        <dbReference type="EMBL" id="KAF2269603.1"/>
    </source>
</evidence>
<name>A0A9P4TQD9_9PLEO</name>
<feature type="chain" id="PRO_5040111549" evidence="2">
    <location>
        <begin position="26"/>
        <end position="130"/>
    </location>
</feature>
<evidence type="ECO:0000313" key="4">
    <source>
        <dbReference type="Proteomes" id="UP000800093"/>
    </source>
</evidence>
<accession>A0A9P4TQD9</accession>
<dbReference type="Proteomes" id="UP000800093">
    <property type="component" value="Unassembled WGS sequence"/>
</dbReference>
<keyword evidence="4" id="KW-1185">Reference proteome</keyword>
<sequence length="130" mass="14072">MSPPRGWPLPAGLVLLALGLNQGQASPQIARHARSGGTGAALSSPLSSTRPITTPWPRPIRRLVSQATVQNGKLHKPMESAHWPRACTPTGNSRPMYVYDLPPARPCWLLPILLISQSSFFDVEVVFSKG</sequence>
<comment type="caution">
    <text evidence="3">The sequence shown here is derived from an EMBL/GenBank/DDBJ whole genome shotgun (WGS) entry which is preliminary data.</text>
</comment>
<reference evidence="4" key="1">
    <citation type="journal article" date="2020" name="Stud. Mycol.">
        <title>101 Dothideomycetes genomes: A test case for predicting lifestyles and emergence of pathogens.</title>
        <authorList>
            <person name="Haridas S."/>
            <person name="Albert R."/>
            <person name="Binder M."/>
            <person name="Bloem J."/>
            <person name="LaButti K."/>
            <person name="Salamov A."/>
            <person name="Andreopoulos B."/>
            <person name="Baker S."/>
            <person name="Barry K."/>
            <person name="Bills G."/>
            <person name="Bluhm B."/>
            <person name="Cannon C."/>
            <person name="Castanera R."/>
            <person name="Culley D."/>
            <person name="Daum C."/>
            <person name="Ezra D."/>
            <person name="Gonzalez J."/>
            <person name="Henrissat B."/>
            <person name="Kuo A."/>
            <person name="Liang C."/>
            <person name="Lipzen A."/>
            <person name="Lutzoni F."/>
            <person name="Magnuson J."/>
            <person name="Mondo S."/>
            <person name="Nolan M."/>
            <person name="Ohm R."/>
            <person name="Pangilinan J."/>
            <person name="Park H.-J."/>
            <person name="Ramirez L."/>
            <person name="Alfaro M."/>
            <person name="Sun H."/>
            <person name="Tritt A."/>
            <person name="Yoshinaga Y."/>
            <person name="Zwiers L.-H."/>
            <person name="Turgeon B."/>
            <person name="Goodwin S."/>
            <person name="Spatafora J."/>
            <person name="Crous P."/>
            <person name="Grigoriev I."/>
        </authorList>
    </citation>
    <scope>NUCLEOTIDE SEQUENCE [LARGE SCALE GENOMIC DNA]</scope>
    <source>
        <strain evidence="4">CBS 304.66</strain>
    </source>
</reference>